<keyword evidence="3" id="KW-1185">Reference proteome</keyword>
<evidence type="ECO:0000313" key="3">
    <source>
        <dbReference type="Proteomes" id="UP001165121"/>
    </source>
</evidence>
<feature type="compositionally biased region" description="Polar residues" evidence="1">
    <location>
        <begin position="94"/>
        <end position="108"/>
    </location>
</feature>
<accession>A0A9W6YCC5</accession>
<reference evidence="2" key="1">
    <citation type="submission" date="2023-04" db="EMBL/GenBank/DDBJ databases">
        <title>Phytophthora fragariaefolia NBRC 109709.</title>
        <authorList>
            <person name="Ichikawa N."/>
            <person name="Sato H."/>
            <person name="Tonouchi N."/>
        </authorList>
    </citation>
    <scope>NUCLEOTIDE SEQUENCE</scope>
    <source>
        <strain evidence="2">NBRC 109709</strain>
    </source>
</reference>
<comment type="caution">
    <text evidence="2">The sequence shown here is derived from an EMBL/GenBank/DDBJ whole genome shotgun (WGS) entry which is preliminary data.</text>
</comment>
<evidence type="ECO:0000313" key="2">
    <source>
        <dbReference type="EMBL" id="GMF63782.1"/>
    </source>
</evidence>
<feature type="compositionally biased region" description="Basic and acidic residues" evidence="1">
    <location>
        <begin position="718"/>
        <end position="741"/>
    </location>
</feature>
<proteinExistence type="predicted"/>
<feature type="compositionally biased region" description="Basic residues" evidence="1">
    <location>
        <begin position="759"/>
        <end position="773"/>
    </location>
</feature>
<feature type="compositionally biased region" description="Polar residues" evidence="1">
    <location>
        <begin position="666"/>
        <end position="690"/>
    </location>
</feature>
<name>A0A9W6YCC5_9STRA</name>
<feature type="compositionally biased region" description="Basic and acidic residues" evidence="1">
    <location>
        <begin position="584"/>
        <end position="595"/>
    </location>
</feature>
<feature type="region of interest" description="Disordered" evidence="1">
    <location>
        <begin position="208"/>
        <end position="233"/>
    </location>
</feature>
<feature type="compositionally biased region" description="Acidic residues" evidence="1">
    <location>
        <begin position="693"/>
        <end position="706"/>
    </location>
</feature>
<feature type="region of interest" description="Disordered" evidence="1">
    <location>
        <begin position="94"/>
        <end position="120"/>
    </location>
</feature>
<feature type="region of interest" description="Disordered" evidence="1">
    <location>
        <begin position="47"/>
        <end position="71"/>
    </location>
</feature>
<dbReference type="Proteomes" id="UP001165121">
    <property type="component" value="Unassembled WGS sequence"/>
</dbReference>
<evidence type="ECO:0000256" key="1">
    <source>
        <dbReference type="SAM" id="MobiDB-lite"/>
    </source>
</evidence>
<protein>
    <submittedName>
        <fullName evidence="2">Unnamed protein product</fullName>
    </submittedName>
</protein>
<dbReference type="OrthoDB" id="168385at2759"/>
<gene>
    <name evidence="2" type="ORF">Pfra01_002779900</name>
</gene>
<dbReference type="EMBL" id="BSXT01007491">
    <property type="protein sequence ID" value="GMF63782.1"/>
    <property type="molecule type" value="Genomic_DNA"/>
</dbReference>
<feature type="region of interest" description="Disordered" evidence="1">
    <location>
        <begin position="579"/>
        <end position="775"/>
    </location>
</feature>
<dbReference type="AlphaFoldDB" id="A0A9W6YCC5"/>
<sequence length="846" mass="96301">MRRRRMRKLRARRKATGEHDRLIAIKLKRHGSSEASRLQKNLRQKMRKAGKLPQGAETDEYINDDPTPLPTEEAKAKRRMLERQRRAAIKATKSLVSTTKVPTPSRLKSSAAAYSGGDTERRSDEVLHLLGAKDQQNVEPVNTQAEEPMVDDKSNGVAVENGVSLSCAKQLDGEADATDDKMCDSRQIQQPAQRKKVWTSAIVEDDGMEEGQISPPPRAELHKLSSNNQETTDAEKNDMLLDMIPIPRKSTCDKVTAAIPASFVIPKRSGNIFSGQGATHLASRANGDVKHLEQIAAEMKSPISTSQLSYRSPIRAQRRRSKNVVPMKSSLFSQQDRMLMRLARKRNSILFALVELTAETPLDISKKVHLAGYDVYDVDGNVLSDLVPRLSCPTKHEMALNKDLFSDSFFGVSICSPRTEGSADSAANGSDDGERANINCYEQLRFERPEDREFYQRQMYGTTFVPQHLRGWTTLTIRRVRFERKSTGIRFNQERDREEFAASLSKRYTFHTSVPRCNIPRENWQKLMNSQLSTAYLHYLDRDAAERASHVFRDDLGNPLEMKLEYKAGVVISLRSHASPRRLYSRERSERELSPHPRSRSSSRPDAVPSQVQLDNSVPIDRPATSSLPATGGESRYNGQEIENISLHGLSSVRHRHKSDRDTNSQERTASPTAPSSFLTGAVNSADASTVVSEEEEGEVQEEGELDPSTVPMANRACHGEREHRRSPPRRWQQDVREQREYYAASREPARGYQSYNRHYNHRPDRRRSRSRSRPRDVWCESRHDNWGGSYADDRHHFRAFDPVEGYNNNPLDQPTRLDEMGHYSGREYQDRGYDCHSVDPYSRRY</sequence>
<organism evidence="2 3">
    <name type="scientific">Phytophthora fragariaefolia</name>
    <dbReference type="NCBI Taxonomy" id="1490495"/>
    <lineage>
        <taxon>Eukaryota</taxon>
        <taxon>Sar</taxon>
        <taxon>Stramenopiles</taxon>
        <taxon>Oomycota</taxon>
        <taxon>Peronosporomycetes</taxon>
        <taxon>Peronosporales</taxon>
        <taxon>Peronosporaceae</taxon>
        <taxon>Phytophthora</taxon>
    </lineage>
</organism>